<dbReference type="EMBL" id="CAJNOQ010011475">
    <property type="protein sequence ID" value="CAF1277661.1"/>
    <property type="molecule type" value="Genomic_DNA"/>
</dbReference>
<name>A0A815BXA1_9BILA</name>
<evidence type="ECO:0000313" key="3">
    <source>
        <dbReference type="EMBL" id="CAF4070742.1"/>
    </source>
</evidence>
<dbReference type="Proteomes" id="UP000681722">
    <property type="component" value="Unassembled WGS sequence"/>
</dbReference>
<feature type="region of interest" description="Disordered" evidence="1">
    <location>
        <begin position="495"/>
        <end position="528"/>
    </location>
</feature>
<protein>
    <submittedName>
        <fullName evidence="2">Uncharacterized protein</fullName>
    </submittedName>
</protein>
<evidence type="ECO:0000256" key="1">
    <source>
        <dbReference type="SAM" id="MobiDB-lite"/>
    </source>
</evidence>
<organism evidence="2 4">
    <name type="scientific">Didymodactylos carnosus</name>
    <dbReference type="NCBI Taxonomy" id="1234261"/>
    <lineage>
        <taxon>Eukaryota</taxon>
        <taxon>Metazoa</taxon>
        <taxon>Spiralia</taxon>
        <taxon>Gnathifera</taxon>
        <taxon>Rotifera</taxon>
        <taxon>Eurotatoria</taxon>
        <taxon>Bdelloidea</taxon>
        <taxon>Philodinida</taxon>
        <taxon>Philodinidae</taxon>
        <taxon>Didymodactylos</taxon>
    </lineage>
</organism>
<reference evidence="2" key="1">
    <citation type="submission" date="2021-02" db="EMBL/GenBank/DDBJ databases">
        <authorList>
            <person name="Nowell W R."/>
        </authorList>
    </citation>
    <scope>NUCLEOTIDE SEQUENCE</scope>
</reference>
<accession>A0A815BXA1</accession>
<dbReference type="EMBL" id="CAJOBC010026357">
    <property type="protein sequence ID" value="CAF4070742.1"/>
    <property type="molecule type" value="Genomic_DNA"/>
</dbReference>
<feature type="compositionally biased region" description="Basic and acidic residues" evidence="1">
    <location>
        <begin position="509"/>
        <end position="518"/>
    </location>
</feature>
<evidence type="ECO:0000313" key="2">
    <source>
        <dbReference type="EMBL" id="CAF1277661.1"/>
    </source>
</evidence>
<evidence type="ECO:0000313" key="4">
    <source>
        <dbReference type="Proteomes" id="UP000663829"/>
    </source>
</evidence>
<sequence>MYAQFVTKKCMPKMVRSEEESVEPTVKLHSMDHLLNTVGHLGRTFNAEWKPIDVREDHNQAWYRIMWKEVSNLATLAKAGNLKDQNFNFFHLVDKFRDGLHWSTTPWSSREEIFQMIAGAFRDAVEIKQAMPRNVLDAMTDRLLGTNNTIHRKCAETLLFVVKNRQSLSEQQMEQIENKLKHANDTGAKQHLIELYAFPEPKEISTLLTHADRNQPLPKSIDELLRQIYYDPNGTVMERLMEEGAKRYIHGFANDFVDKYHKSELQIDPHAEEKLGQVVERCHTEGGKLANMSEELALNVKGGKQGGVVELCVMAMLTKKPITVLQQQLNGEASEGNGSVQMVHTSSTIDKTTGKMIDGHYELASDTTAKGSPNDCLYTAILSKTHAQFPSANEMRCIHIDQSGLHLWNSSGFEHHQSDSKSASLERIDGRSKDNGVVQVDYDISVKKPRQKDFNMHLSVNADEANAKYKQDDHYGGVMWADGQKKNTIHKFLPDGELQSRRPLGKTAQPEKQEEPKRILTGKPLPTGETVTYTKTVWRYPPSSKDRK</sequence>
<proteinExistence type="predicted"/>
<dbReference type="AlphaFoldDB" id="A0A815BXA1"/>
<gene>
    <name evidence="2" type="ORF">GPM918_LOCUS27400</name>
    <name evidence="3" type="ORF">SRO942_LOCUS27723</name>
</gene>
<comment type="caution">
    <text evidence="2">The sequence shown here is derived from an EMBL/GenBank/DDBJ whole genome shotgun (WGS) entry which is preliminary data.</text>
</comment>
<keyword evidence="4" id="KW-1185">Reference proteome</keyword>
<dbReference type="Proteomes" id="UP000663829">
    <property type="component" value="Unassembled WGS sequence"/>
</dbReference>